<keyword evidence="2" id="KW-0472">Membrane</keyword>
<evidence type="ECO:0000256" key="1">
    <source>
        <dbReference type="SAM" id="MobiDB-lite"/>
    </source>
</evidence>
<feature type="region of interest" description="Disordered" evidence="1">
    <location>
        <begin position="214"/>
        <end position="269"/>
    </location>
</feature>
<gene>
    <name evidence="3" type="ORF">E1288_16165</name>
</gene>
<dbReference type="RefSeq" id="WP_132485866.1">
    <property type="nucleotide sequence ID" value="NZ_SMKW01000019.1"/>
</dbReference>
<dbReference type="OrthoDB" id="3557251at2"/>
<feature type="compositionally biased region" description="Low complexity" evidence="1">
    <location>
        <begin position="237"/>
        <end position="265"/>
    </location>
</feature>
<reference evidence="3 4" key="1">
    <citation type="submission" date="2019-03" db="EMBL/GenBank/DDBJ databases">
        <title>Draft genome sequences of novel Actinobacteria.</title>
        <authorList>
            <person name="Sahin N."/>
            <person name="Ay H."/>
            <person name="Saygin H."/>
        </authorList>
    </citation>
    <scope>NUCLEOTIDE SEQUENCE [LARGE SCALE GENOMIC DNA]</scope>
    <source>
        <strain evidence="3 4">7K502</strain>
    </source>
</reference>
<evidence type="ECO:0000256" key="2">
    <source>
        <dbReference type="SAM" id="Phobius"/>
    </source>
</evidence>
<evidence type="ECO:0000313" key="3">
    <source>
        <dbReference type="EMBL" id="TDD50730.1"/>
    </source>
</evidence>
<dbReference type="AlphaFoldDB" id="A0A4R4Z086"/>
<protein>
    <submittedName>
        <fullName evidence="3">Uncharacterized protein</fullName>
    </submittedName>
</protein>
<sequence length="444" mass="46614">MNDEPRLPPRRELPPEVRARLRGRVEAGMSARHRGRVVAASAAVVLLAAGAVIGVQVARSQLVETPAAAPPDATTRTLDRCWNAVRAAGKTGQVPDRSEWVNASITEQGDDVVAAFTAGGKPVFCETTSTTVTMSDPNAEPSYATGSRTALLLYTSTGVAAGVADPTWPRIMLSMPDGLGVSESDVATDTRQFTSFTLTNPATTRLWAQRLDEYKPEPSGQGEPGQPGQGEPGRPGQGEPELSGQGEPEQPRQGQGRVNWPRAELPAPPAPLLSLIDRAGDRTSPAGRALGECLAGLAEPPADRDGYQPGVLVEDGPYRVVLGRTAQHAVACTTEPDPANPAGKIHRLHTDTFVGQSIPVRRLAVPGLGKDGEKIAFVGIVPPSGASMIADFSLGQPSDVPVANGTFGMWLPEGAKPLSPDGTTWVLALDGERLPLFNGFVPLK</sequence>
<keyword evidence="4" id="KW-1185">Reference proteome</keyword>
<comment type="caution">
    <text evidence="3">The sequence shown here is derived from an EMBL/GenBank/DDBJ whole genome shotgun (WGS) entry which is preliminary data.</text>
</comment>
<name>A0A4R4Z086_9PSEU</name>
<dbReference type="EMBL" id="SMKW01000019">
    <property type="protein sequence ID" value="TDD50730.1"/>
    <property type="molecule type" value="Genomic_DNA"/>
</dbReference>
<keyword evidence="2" id="KW-1133">Transmembrane helix</keyword>
<feature type="compositionally biased region" description="Gly residues" evidence="1">
    <location>
        <begin position="222"/>
        <end position="236"/>
    </location>
</feature>
<proteinExistence type="predicted"/>
<evidence type="ECO:0000313" key="4">
    <source>
        <dbReference type="Proteomes" id="UP000294947"/>
    </source>
</evidence>
<keyword evidence="2" id="KW-0812">Transmembrane</keyword>
<feature type="transmembrane region" description="Helical" evidence="2">
    <location>
        <begin position="37"/>
        <end position="58"/>
    </location>
</feature>
<dbReference type="Proteomes" id="UP000294947">
    <property type="component" value="Unassembled WGS sequence"/>
</dbReference>
<accession>A0A4R4Z086</accession>
<organism evidence="3 4">
    <name type="scientific">Saccharopolyspora elongata</name>
    <dbReference type="NCBI Taxonomy" id="2530387"/>
    <lineage>
        <taxon>Bacteria</taxon>
        <taxon>Bacillati</taxon>
        <taxon>Actinomycetota</taxon>
        <taxon>Actinomycetes</taxon>
        <taxon>Pseudonocardiales</taxon>
        <taxon>Pseudonocardiaceae</taxon>
        <taxon>Saccharopolyspora</taxon>
    </lineage>
</organism>